<name>A0ACB8U0X1_9APHY</name>
<proteinExistence type="predicted"/>
<dbReference type="Proteomes" id="UP001055072">
    <property type="component" value="Unassembled WGS sequence"/>
</dbReference>
<organism evidence="1 2">
    <name type="scientific">Irpex rosettiformis</name>
    <dbReference type="NCBI Taxonomy" id="378272"/>
    <lineage>
        <taxon>Eukaryota</taxon>
        <taxon>Fungi</taxon>
        <taxon>Dikarya</taxon>
        <taxon>Basidiomycota</taxon>
        <taxon>Agaricomycotina</taxon>
        <taxon>Agaricomycetes</taxon>
        <taxon>Polyporales</taxon>
        <taxon>Irpicaceae</taxon>
        <taxon>Irpex</taxon>
    </lineage>
</organism>
<gene>
    <name evidence="1" type="ORF">BDY19DRAFT_219485</name>
</gene>
<sequence length="367" mass="41872">MGNIASVDVNDSDRSILHHLDDDVLQLVCKHLHGLVLHNKTLPPYHRPVVSMLPLSLTCKRFRALCLPYIFQIFNLECYDKNPWWGASNKLKIWNSDLAPNVREVSINLCIWSMYKDSWLATWFIPSLPDTLAQALRHLSFSSPHLNKISLQIEDDKYHIFEAAFAKAGLSFPNVDRLQISPANSGMMKLCPNVKSLSVLGRNHLNAAVWSRKVLGDASKLPKLEGLIIESWCDTDLMSTIAEMIPKIKTLVIRSHDLHMTFEQFVAQFAKFRYVRVLVIPSAESLDIGFHPPGCGNAYFGPGGEEYRKQVEREGREAEHRAAKAVFIQCPQLEELWFAKYTKVTRGSDGFDWGHYNDRDCTWAKDF</sequence>
<dbReference type="EMBL" id="MU274916">
    <property type="protein sequence ID" value="KAI0087729.1"/>
    <property type="molecule type" value="Genomic_DNA"/>
</dbReference>
<reference evidence="1" key="1">
    <citation type="journal article" date="2021" name="Environ. Microbiol.">
        <title>Gene family expansions and transcriptome signatures uncover fungal adaptations to wood decay.</title>
        <authorList>
            <person name="Hage H."/>
            <person name="Miyauchi S."/>
            <person name="Viragh M."/>
            <person name="Drula E."/>
            <person name="Min B."/>
            <person name="Chaduli D."/>
            <person name="Navarro D."/>
            <person name="Favel A."/>
            <person name="Norest M."/>
            <person name="Lesage-Meessen L."/>
            <person name="Balint B."/>
            <person name="Merenyi Z."/>
            <person name="de Eugenio L."/>
            <person name="Morin E."/>
            <person name="Martinez A.T."/>
            <person name="Baldrian P."/>
            <person name="Stursova M."/>
            <person name="Martinez M.J."/>
            <person name="Novotny C."/>
            <person name="Magnuson J.K."/>
            <person name="Spatafora J.W."/>
            <person name="Maurice S."/>
            <person name="Pangilinan J."/>
            <person name="Andreopoulos W."/>
            <person name="LaButti K."/>
            <person name="Hundley H."/>
            <person name="Na H."/>
            <person name="Kuo A."/>
            <person name="Barry K."/>
            <person name="Lipzen A."/>
            <person name="Henrissat B."/>
            <person name="Riley R."/>
            <person name="Ahrendt S."/>
            <person name="Nagy L.G."/>
            <person name="Grigoriev I.V."/>
            <person name="Martin F."/>
            <person name="Rosso M.N."/>
        </authorList>
    </citation>
    <scope>NUCLEOTIDE SEQUENCE</scope>
    <source>
        <strain evidence="1">CBS 384.51</strain>
    </source>
</reference>
<keyword evidence="2" id="KW-1185">Reference proteome</keyword>
<protein>
    <submittedName>
        <fullName evidence="1">Uncharacterized protein</fullName>
    </submittedName>
</protein>
<accession>A0ACB8U0X1</accession>
<comment type="caution">
    <text evidence="1">The sequence shown here is derived from an EMBL/GenBank/DDBJ whole genome shotgun (WGS) entry which is preliminary data.</text>
</comment>
<evidence type="ECO:0000313" key="1">
    <source>
        <dbReference type="EMBL" id="KAI0087729.1"/>
    </source>
</evidence>
<evidence type="ECO:0000313" key="2">
    <source>
        <dbReference type="Proteomes" id="UP001055072"/>
    </source>
</evidence>